<dbReference type="RefSeq" id="WP_073316834.1">
    <property type="nucleotide sequence ID" value="NZ_FQWD01000001.1"/>
</dbReference>
<dbReference type="Pfam" id="PF05016">
    <property type="entry name" value="ParE_toxin"/>
    <property type="match status" value="1"/>
</dbReference>
<dbReference type="InterPro" id="IPR035093">
    <property type="entry name" value="RelE/ParE_toxin_dom_sf"/>
</dbReference>
<organism evidence="4 5">
    <name type="scientific">Marisediminitalea aggregata</name>
    <dbReference type="NCBI Taxonomy" id="634436"/>
    <lineage>
        <taxon>Bacteria</taxon>
        <taxon>Pseudomonadati</taxon>
        <taxon>Pseudomonadota</taxon>
        <taxon>Gammaproteobacteria</taxon>
        <taxon>Alteromonadales</taxon>
        <taxon>Alteromonadaceae</taxon>
        <taxon>Marisediminitalea</taxon>
    </lineage>
</organism>
<comment type="similarity">
    <text evidence="1 3">Belongs to the RelE toxin family.</text>
</comment>
<evidence type="ECO:0000313" key="4">
    <source>
        <dbReference type="EMBL" id="SHF75854.1"/>
    </source>
</evidence>
<dbReference type="InterPro" id="IPR051803">
    <property type="entry name" value="TA_system_RelE-like_toxin"/>
</dbReference>
<sequence>MSQYTLSNKAEDDISRIYDYSVNTHGVNHAEAYLVALHEALVILAGSPNAGTSAEEIRKNYLKFPVNKHMVFYKKASDGIFVVRVLHQHMKYTLHIAD</sequence>
<dbReference type="PANTHER" id="PTHR33755">
    <property type="entry name" value="TOXIN PARE1-RELATED"/>
    <property type="match status" value="1"/>
</dbReference>
<dbReference type="OrthoDB" id="516834at2"/>
<dbReference type="AlphaFoldDB" id="A0A1M5E9N7"/>
<reference evidence="5" key="1">
    <citation type="submission" date="2016-11" db="EMBL/GenBank/DDBJ databases">
        <authorList>
            <person name="Varghese N."/>
            <person name="Submissions S."/>
        </authorList>
    </citation>
    <scope>NUCLEOTIDE SEQUENCE [LARGE SCALE GENOMIC DNA]</scope>
    <source>
        <strain evidence="5">CGMCC 1.8995</strain>
    </source>
</reference>
<keyword evidence="5" id="KW-1185">Reference proteome</keyword>
<dbReference type="PANTHER" id="PTHR33755:SF3">
    <property type="entry name" value="TOXIN"/>
    <property type="match status" value="1"/>
</dbReference>
<dbReference type="Gene3D" id="3.30.2310.20">
    <property type="entry name" value="RelE-like"/>
    <property type="match status" value="1"/>
</dbReference>
<name>A0A1M5E9N7_9ALTE</name>
<keyword evidence="2" id="KW-1277">Toxin-antitoxin system</keyword>
<gene>
    <name evidence="4" type="ORF">SAMN05216361_0305</name>
</gene>
<accession>A0A1M5E9N7</accession>
<dbReference type="InterPro" id="IPR007712">
    <property type="entry name" value="RelE/ParE_toxin"/>
</dbReference>
<evidence type="ECO:0000256" key="1">
    <source>
        <dbReference type="ARBA" id="ARBA00006226"/>
    </source>
</evidence>
<evidence type="ECO:0000256" key="2">
    <source>
        <dbReference type="ARBA" id="ARBA00022649"/>
    </source>
</evidence>
<dbReference type="PIRSF" id="PIRSF029218">
    <property type="entry name" value="ParE"/>
    <property type="match status" value="1"/>
</dbReference>
<dbReference type="EMBL" id="FQWD01000001">
    <property type="protein sequence ID" value="SHF75854.1"/>
    <property type="molecule type" value="Genomic_DNA"/>
</dbReference>
<dbReference type="STRING" id="634436.SAMN05216361_0305"/>
<protein>
    <recommendedName>
        <fullName evidence="3">Toxin</fullName>
    </recommendedName>
</protein>
<dbReference type="InterPro" id="IPR028344">
    <property type="entry name" value="ParE1/4"/>
</dbReference>
<evidence type="ECO:0000256" key="3">
    <source>
        <dbReference type="PIRNR" id="PIRNR029218"/>
    </source>
</evidence>
<dbReference type="Proteomes" id="UP000184520">
    <property type="component" value="Unassembled WGS sequence"/>
</dbReference>
<evidence type="ECO:0000313" key="5">
    <source>
        <dbReference type="Proteomes" id="UP000184520"/>
    </source>
</evidence>
<proteinExistence type="inferred from homology"/>